<gene>
    <name evidence="6" type="ORF">HGA10_13510</name>
</gene>
<dbReference type="GO" id="GO:0005524">
    <property type="term" value="F:ATP binding"/>
    <property type="evidence" value="ECO:0007669"/>
    <property type="project" value="UniProtKB-KW"/>
</dbReference>
<evidence type="ECO:0000313" key="7">
    <source>
        <dbReference type="Proteomes" id="UP000572007"/>
    </source>
</evidence>
<evidence type="ECO:0000259" key="5">
    <source>
        <dbReference type="PROSITE" id="PS50893"/>
    </source>
</evidence>
<keyword evidence="4 6" id="KW-0067">ATP-binding</keyword>
<sequence length="215" mass="22503">MLIADSITVGYGSPVLQDVTLTISPGEIVGLGGESGSGKTTLAATLAGLRTPDAGRVTVDGVPPRRARGTTAMVFQSPRAATNPHLTVAQIIAEPARIHRRPIDIPALATSVGLTPDLLDRRPHTLSEGQLQRACLARALAQNPRYLLLDEPTAMLDAATTAAVIRLVVEHATTLGVLLISHDPALLEVACTRVHTLHKGTLSPQLPQAGLSEPI</sequence>
<dbReference type="PANTHER" id="PTHR43776">
    <property type="entry name" value="TRANSPORT ATP-BINDING PROTEIN"/>
    <property type="match status" value="1"/>
</dbReference>
<organism evidence="6 7">
    <name type="scientific">Nocardia coubleae</name>
    <dbReference type="NCBI Taxonomy" id="356147"/>
    <lineage>
        <taxon>Bacteria</taxon>
        <taxon>Bacillati</taxon>
        <taxon>Actinomycetota</taxon>
        <taxon>Actinomycetes</taxon>
        <taxon>Mycobacteriales</taxon>
        <taxon>Nocardiaceae</taxon>
        <taxon>Nocardia</taxon>
    </lineage>
</organism>
<feature type="domain" description="ABC transporter" evidence="5">
    <location>
        <begin position="1"/>
        <end position="215"/>
    </location>
</feature>
<comment type="caution">
    <text evidence="6">The sequence shown here is derived from an EMBL/GenBank/DDBJ whole genome shotgun (WGS) entry which is preliminary data.</text>
</comment>
<dbReference type="SUPFAM" id="SSF52540">
    <property type="entry name" value="P-loop containing nucleoside triphosphate hydrolases"/>
    <property type="match status" value="1"/>
</dbReference>
<keyword evidence="2" id="KW-0813">Transport</keyword>
<dbReference type="InterPro" id="IPR050319">
    <property type="entry name" value="ABC_transp_ATP-bind"/>
</dbReference>
<dbReference type="AlphaFoldDB" id="A0A846W5G9"/>
<dbReference type="Pfam" id="PF00005">
    <property type="entry name" value="ABC_tran"/>
    <property type="match status" value="1"/>
</dbReference>
<proteinExistence type="inferred from homology"/>
<accession>A0A846W5G9</accession>
<name>A0A846W5G9_9NOCA</name>
<protein>
    <submittedName>
        <fullName evidence="6">ATP-binding cassette domain-containing protein</fullName>
    </submittedName>
</protein>
<evidence type="ECO:0000313" key="6">
    <source>
        <dbReference type="EMBL" id="NKX88325.1"/>
    </source>
</evidence>
<dbReference type="InterPro" id="IPR003593">
    <property type="entry name" value="AAA+_ATPase"/>
</dbReference>
<dbReference type="PANTHER" id="PTHR43776:SF7">
    <property type="entry name" value="D,D-DIPEPTIDE TRANSPORT ATP-BINDING PROTEIN DDPF-RELATED"/>
    <property type="match status" value="1"/>
</dbReference>
<keyword evidence="7" id="KW-1185">Reference proteome</keyword>
<dbReference type="EMBL" id="JAAXOM010000003">
    <property type="protein sequence ID" value="NKX88325.1"/>
    <property type="molecule type" value="Genomic_DNA"/>
</dbReference>
<dbReference type="GO" id="GO:0016887">
    <property type="term" value="F:ATP hydrolysis activity"/>
    <property type="evidence" value="ECO:0007669"/>
    <property type="project" value="InterPro"/>
</dbReference>
<evidence type="ECO:0000256" key="3">
    <source>
        <dbReference type="ARBA" id="ARBA00022741"/>
    </source>
</evidence>
<dbReference type="InterPro" id="IPR027417">
    <property type="entry name" value="P-loop_NTPase"/>
</dbReference>
<evidence type="ECO:0000256" key="1">
    <source>
        <dbReference type="ARBA" id="ARBA00005417"/>
    </source>
</evidence>
<dbReference type="GO" id="GO:0055085">
    <property type="term" value="P:transmembrane transport"/>
    <property type="evidence" value="ECO:0007669"/>
    <property type="project" value="UniProtKB-ARBA"/>
</dbReference>
<dbReference type="RefSeq" id="WP_067637558.1">
    <property type="nucleotide sequence ID" value="NZ_JAAXOM010000003.1"/>
</dbReference>
<evidence type="ECO:0000256" key="2">
    <source>
        <dbReference type="ARBA" id="ARBA00022448"/>
    </source>
</evidence>
<dbReference type="InterPro" id="IPR003439">
    <property type="entry name" value="ABC_transporter-like_ATP-bd"/>
</dbReference>
<dbReference type="PROSITE" id="PS50893">
    <property type="entry name" value="ABC_TRANSPORTER_2"/>
    <property type="match status" value="1"/>
</dbReference>
<dbReference type="Gene3D" id="3.40.50.300">
    <property type="entry name" value="P-loop containing nucleotide triphosphate hydrolases"/>
    <property type="match status" value="1"/>
</dbReference>
<reference evidence="6 7" key="1">
    <citation type="submission" date="2020-04" db="EMBL/GenBank/DDBJ databases">
        <title>MicrobeNet Type strains.</title>
        <authorList>
            <person name="Nicholson A.C."/>
        </authorList>
    </citation>
    <scope>NUCLEOTIDE SEQUENCE [LARGE SCALE GENOMIC DNA]</scope>
    <source>
        <strain evidence="6 7">DSM 44960</strain>
    </source>
</reference>
<dbReference type="Proteomes" id="UP000572007">
    <property type="component" value="Unassembled WGS sequence"/>
</dbReference>
<dbReference type="SMART" id="SM00382">
    <property type="entry name" value="AAA"/>
    <property type="match status" value="1"/>
</dbReference>
<comment type="similarity">
    <text evidence="1">Belongs to the ABC transporter superfamily.</text>
</comment>
<keyword evidence="3" id="KW-0547">Nucleotide-binding</keyword>
<evidence type="ECO:0000256" key="4">
    <source>
        <dbReference type="ARBA" id="ARBA00022840"/>
    </source>
</evidence>